<keyword evidence="1" id="KW-0472">Membrane</keyword>
<comment type="caution">
    <text evidence="3">The sequence shown here is derived from an EMBL/GenBank/DDBJ whole genome shotgun (WGS) entry which is preliminary data.</text>
</comment>
<proteinExistence type="predicted"/>
<dbReference type="EMBL" id="JACWZY010000020">
    <property type="protein sequence ID" value="MBD2703237.1"/>
    <property type="molecule type" value="Genomic_DNA"/>
</dbReference>
<feature type="transmembrane region" description="Helical" evidence="1">
    <location>
        <begin position="56"/>
        <end position="77"/>
    </location>
</feature>
<dbReference type="InterPro" id="IPR025698">
    <property type="entry name" value="2TM_dom"/>
</dbReference>
<evidence type="ECO:0000259" key="2">
    <source>
        <dbReference type="Pfam" id="PF13239"/>
    </source>
</evidence>
<dbReference type="RefSeq" id="WP_190889081.1">
    <property type="nucleotide sequence ID" value="NZ_JACWZY010000020.1"/>
</dbReference>
<feature type="transmembrane region" description="Helical" evidence="1">
    <location>
        <begin position="31"/>
        <end position="50"/>
    </location>
</feature>
<keyword evidence="4" id="KW-1185">Reference proteome</keyword>
<sequence length="99" mass="11548">MATSQTTPNRDPYLWKQAKARVGFKMHLRTYLIVNAGLWLIWATTTFALRPDDSDVIFPWPVFALFGWGIGLASHYFHVYQRGSERSLIEEEYQKLIGR</sequence>
<feature type="domain" description="2TM" evidence="2">
    <location>
        <begin position="16"/>
        <end position="84"/>
    </location>
</feature>
<protein>
    <submittedName>
        <fullName evidence="3">2TM domain-containing protein</fullName>
    </submittedName>
</protein>
<dbReference type="AlphaFoldDB" id="A0A926XYQ8"/>
<name>A0A926XYQ8_9BACT</name>
<dbReference type="Pfam" id="PF13239">
    <property type="entry name" value="2TM"/>
    <property type="match status" value="1"/>
</dbReference>
<dbReference type="Proteomes" id="UP000598820">
    <property type="component" value="Unassembled WGS sequence"/>
</dbReference>
<evidence type="ECO:0000256" key="1">
    <source>
        <dbReference type="SAM" id="Phobius"/>
    </source>
</evidence>
<organism evidence="3 4">
    <name type="scientific">Spirosoma profusum</name>
    <dbReference type="NCBI Taxonomy" id="2771354"/>
    <lineage>
        <taxon>Bacteria</taxon>
        <taxon>Pseudomonadati</taxon>
        <taxon>Bacteroidota</taxon>
        <taxon>Cytophagia</taxon>
        <taxon>Cytophagales</taxon>
        <taxon>Cytophagaceae</taxon>
        <taxon>Spirosoma</taxon>
    </lineage>
</organism>
<reference evidence="3" key="1">
    <citation type="submission" date="2020-09" db="EMBL/GenBank/DDBJ databases">
        <authorList>
            <person name="Kim M.K."/>
        </authorList>
    </citation>
    <scope>NUCLEOTIDE SEQUENCE</scope>
    <source>
        <strain evidence="3">BT702</strain>
    </source>
</reference>
<evidence type="ECO:0000313" key="4">
    <source>
        <dbReference type="Proteomes" id="UP000598820"/>
    </source>
</evidence>
<keyword evidence="1" id="KW-0812">Transmembrane</keyword>
<evidence type="ECO:0000313" key="3">
    <source>
        <dbReference type="EMBL" id="MBD2703237.1"/>
    </source>
</evidence>
<keyword evidence="1" id="KW-1133">Transmembrane helix</keyword>
<gene>
    <name evidence="3" type="ORF">IC229_21510</name>
</gene>
<accession>A0A926XYQ8</accession>